<proteinExistence type="predicted"/>
<feature type="compositionally biased region" description="Low complexity" evidence="1">
    <location>
        <begin position="110"/>
        <end position="121"/>
    </location>
</feature>
<accession>A0AAI9ZV51</accession>
<dbReference type="Proteomes" id="UP001243989">
    <property type="component" value="Unassembled WGS sequence"/>
</dbReference>
<sequence length="156" mass="16728">MSQTRRVPTSRSPPYITGQTSASASNLSSNLRFPLPSLGKVGTPRSGHPRSSDCYTPRQKSPILPCRRPPIPITEKLGARNLSNQETCSSPSFEALRAVISFLPSTRALPRTPSTPSSHPSDNLALEGDGQTRGLVKGKTTLIRTSLTSVPPLLRA</sequence>
<gene>
    <name evidence="2" type="ORF">BDP81DRAFT_207669</name>
</gene>
<evidence type="ECO:0000313" key="3">
    <source>
        <dbReference type="Proteomes" id="UP001243989"/>
    </source>
</evidence>
<reference evidence="2" key="1">
    <citation type="submission" date="2021-06" db="EMBL/GenBank/DDBJ databases">
        <title>Comparative genomics, transcriptomics and evolutionary studies reveal genomic signatures of adaptation to plant cell wall in hemibiotrophic fungi.</title>
        <authorList>
            <consortium name="DOE Joint Genome Institute"/>
            <person name="Baroncelli R."/>
            <person name="Diaz J.F."/>
            <person name="Benocci T."/>
            <person name="Peng M."/>
            <person name="Battaglia E."/>
            <person name="Haridas S."/>
            <person name="Andreopoulos W."/>
            <person name="Labutti K."/>
            <person name="Pangilinan J."/>
            <person name="Floch G.L."/>
            <person name="Makela M.R."/>
            <person name="Henrissat B."/>
            <person name="Grigoriev I.V."/>
            <person name="Crouch J.A."/>
            <person name="De Vries R.P."/>
            <person name="Sukno S.A."/>
            <person name="Thon M.R."/>
        </authorList>
    </citation>
    <scope>NUCLEOTIDE SEQUENCE</scope>
    <source>
        <strain evidence="2">CBS 102054</strain>
    </source>
</reference>
<keyword evidence="3" id="KW-1185">Reference proteome</keyword>
<dbReference type="GeneID" id="85467494"/>
<name>A0AAI9ZV51_9PEZI</name>
<organism evidence="2 3">
    <name type="scientific">Colletotrichum phormii</name>
    <dbReference type="NCBI Taxonomy" id="359342"/>
    <lineage>
        <taxon>Eukaryota</taxon>
        <taxon>Fungi</taxon>
        <taxon>Dikarya</taxon>
        <taxon>Ascomycota</taxon>
        <taxon>Pezizomycotina</taxon>
        <taxon>Sordariomycetes</taxon>
        <taxon>Hypocreomycetidae</taxon>
        <taxon>Glomerellales</taxon>
        <taxon>Glomerellaceae</taxon>
        <taxon>Colletotrichum</taxon>
        <taxon>Colletotrichum acutatum species complex</taxon>
    </lineage>
</organism>
<dbReference type="EMBL" id="JAHMHQ010000007">
    <property type="protein sequence ID" value="KAK1638415.1"/>
    <property type="molecule type" value="Genomic_DNA"/>
</dbReference>
<feature type="compositionally biased region" description="Low complexity" evidence="1">
    <location>
        <begin position="21"/>
        <end position="31"/>
    </location>
</feature>
<feature type="compositionally biased region" description="Polar residues" evidence="1">
    <location>
        <begin position="1"/>
        <end position="20"/>
    </location>
</feature>
<evidence type="ECO:0000256" key="1">
    <source>
        <dbReference type="SAM" id="MobiDB-lite"/>
    </source>
</evidence>
<comment type="caution">
    <text evidence="2">The sequence shown here is derived from an EMBL/GenBank/DDBJ whole genome shotgun (WGS) entry which is preliminary data.</text>
</comment>
<feature type="region of interest" description="Disordered" evidence="1">
    <location>
        <begin position="106"/>
        <end position="133"/>
    </location>
</feature>
<dbReference type="AlphaFoldDB" id="A0AAI9ZV51"/>
<evidence type="ECO:0000313" key="2">
    <source>
        <dbReference type="EMBL" id="KAK1638415.1"/>
    </source>
</evidence>
<protein>
    <submittedName>
        <fullName evidence="2">Uncharacterized protein</fullName>
    </submittedName>
</protein>
<feature type="region of interest" description="Disordered" evidence="1">
    <location>
        <begin position="1"/>
        <end position="70"/>
    </location>
</feature>
<dbReference type="RefSeq" id="XP_060447022.1">
    <property type="nucleotide sequence ID" value="XM_060582632.1"/>
</dbReference>